<accession>A0A0F7L5U9</accession>
<proteinExistence type="predicted"/>
<protein>
    <submittedName>
        <fullName evidence="1">Uncharacterized protein</fullName>
    </submittedName>
</protein>
<name>A0A0F7L5U9_9VIRU</name>
<evidence type="ECO:0000313" key="1">
    <source>
        <dbReference type="EMBL" id="AKH46391.1"/>
    </source>
</evidence>
<sequence>MPKTFTANGFQGGLSLVDPLSMEDNQLEVCNNMFYNSDRRLQTRRGYTQFGSTISSDIVTLNTADSATDWTASGDASNLTLDTTNEKRGTGCLNFDVDAYSTGQAVLTLAASGTIDIVDEKGTLNFWFQAPTDYDTLLTDIKVRIGSDSSNYYEWTMTNPTEATWELISLAYTDATTTGTAVDASIDYFAIIVNTASGYAGYTDWLVDTIKSYSSTSNKPATSLYFFVRGGKH</sequence>
<dbReference type="EMBL" id="KR029582">
    <property type="protein sequence ID" value="AKH46391.1"/>
    <property type="molecule type" value="Genomic_DNA"/>
</dbReference>
<reference evidence="1" key="2">
    <citation type="submission" date="2015-03" db="EMBL/GenBank/DDBJ databases">
        <authorList>
            <person name="Chow C.-E.T."/>
            <person name="Winget D.M."/>
            <person name="White R.A.III."/>
            <person name="Hallam S.J."/>
            <person name="Suttle C.A."/>
        </authorList>
    </citation>
    <scope>NUCLEOTIDE SEQUENCE</scope>
    <source>
        <strain evidence="1">Anoxic3_7</strain>
    </source>
</reference>
<organism evidence="1">
    <name type="scientific">uncultured marine virus</name>
    <dbReference type="NCBI Taxonomy" id="186617"/>
    <lineage>
        <taxon>Viruses</taxon>
        <taxon>environmental samples</taxon>
    </lineage>
</organism>
<dbReference type="Gene3D" id="2.60.120.260">
    <property type="entry name" value="Galactose-binding domain-like"/>
    <property type="match status" value="1"/>
</dbReference>
<reference evidence="1" key="1">
    <citation type="journal article" date="2015" name="Front. Microbiol.">
        <title>Combining genomic sequencing methods to explore viral diversity and reveal potential virus-host interactions.</title>
        <authorList>
            <person name="Chow C.E."/>
            <person name="Winget D.M."/>
            <person name="White R.A.III."/>
            <person name="Hallam S.J."/>
            <person name="Suttle C.A."/>
        </authorList>
    </citation>
    <scope>NUCLEOTIDE SEQUENCE</scope>
    <source>
        <strain evidence="1">Anoxic3_7</strain>
    </source>
</reference>